<keyword evidence="3 4" id="KW-0472">Membrane</keyword>
<keyword evidence="7" id="KW-1185">Reference proteome</keyword>
<dbReference type="PROSITE" id="PS50850">
    <property type="entry name" value="MFS"/>
    <property type="match status" value="1"/>
</dbReference>
<dbReference type="PANTHER" id="PTHR23537:SF1">
    <property type="entry name" value="SUGAR TRANSPORTER"/>
    <property type="match status" value="1"/>
</dbReference>
<dbReference type="RefSeq" id="WP_106451883.1">
    <property type="nucleotide sequence ID" value="NZ_PXYH01000001.1"/>
</dbReference>
<dbReference type="GO" id="GO:0005886">
    <property type="term" value="C:plasma membrane"/>
    <property type="evidence" value="ECO:0007669"/>
    <property type="project" value="TreeGrafter"/>
</dbReference>
<name>A0A2P7RE00_9GAMM</name>
<comment type="caution">
    <text evidence="6">The sequence shown here is derived from an EMBL/GenBank/DDBJ whole genome shotgun (WGS) entry which is preliminary data.</text>
</comment>
<feature type="transmembrane region" description="Helical" evidence="4">
    <location>
        <begin position="205"/>
        <end position="232"/>
    </location>
</feature>
<feature type="transmembrane region" description="Helical" evidence="4">
    <location>
        <begin position="79"/>
        <end position="99"/>
    </location>
</feature>
<feature type="transmembrane region" description="Helical" evidence="4">
    <location>
        <begin position="301"/>
        <end position="322"/>
    </location>
</feature>
<feature type="transmembrane region" description="Helical" evidence="4">
    <location>
        <begin position="48"/>
        <end position="67"/>
    </location>
</feature>
<protein>
    <submittedName>
        <fullName evidence="6">MFS transporter</fullName>
    </submittedName>
</protein>
<dbReference type="EMBL" id="PXYH01000001">
    <property type="protein sequence ID" value="PSJ48430.1"/>
    <property type="molecule type" value="Genomic_DNA"/>
</dbReference>
<accession>A0A2P7RE00</accession>
<feature type="transmembrane region" description="Helical" evidence="4">
    <location>
        <begin position="167"/>
        <end position="185"/>
    </location>
</feature>
<feature type="transmembrane region" description="Helical" evidence="4">
    <location>
        <begin position="139"/>
        <end position="161"/>
    </location>
</feature>
<feature type="domain" description="Major facilitator superfamily (MFS) profile" evidence="5">
    <location>
        <begin position="6"/>
        <end position="384"/>
    </location>
</feature>
<dbReference type="PANTHER" id="PTHR23537">
    <property type="match status" value="1"/>
</dbReference>
<dbReference type="SUPFAM" id="SSF103473">
    <property type="entry name" value="MFS general substrate transporter"/>
    <property type="match status" value="1"/>
</dbReference>
<evidence type="ECO:0000256" key="1">
    <source>
        <dbReference type="ARBA" id="ARBA00022692"/>
    </source>
</evidence>
<dbReference type="OrthoDB" id="9797953at2"/>
<dbReference type="GO" id="GO:0022857">
    <property type="term" value="F:transmembrane transporter activity"/>
    <property type="evidence" value="ECO:0007669"/>
    <property type="project" value="InterPro"/>
</dbReference>
<dbReference type="Proteomes" id="UP000242181">
    <property type="component" value="Unassembled WGS sequence"/>
</dbReference>
<dbReference type="InterPro" id="IPR036259">
    <property type="entry name" value="MFS_trans_sf"/>
</dbReference>
<keyword evidence="1 4" id="KW-0812">Transmembrane</keyword>
<evidence type="ECO:0000259" key="5">
    <source>
        <dbReference type="PROSITE" id="PS50850"/>
    </source>
</evidence>
<dbReference type="AlphaFoldDB" id="A0A2P7RE00"/>
<reference evidence="6 7" key="1">
    <citation type="submission" date="2018-03" db="EMBL/GenBank/DDBJ databases">
        <title>The draft genome of Zobellella taiwanensis JCM 13381.</title>
        <authorList>
            <person name="Liu L."/>
            <person name="Li L."/>
            <person name="Wang T."/>
            <person name="Zhang X."/>
            <person name="Liang L."/>
        </authorList>
    </citation>
    <scope>NUCLEOTIDE SEQUENCE [LARGE SCALE GENOMIC DNA]</scope>
    <source>
        <strain evidence="6 7">JCM 13381</strain>
    </source>
</reference>
<evidence type="ECO:0000256" key="3">
    <source>
        <dbReference type="ARBA" id="ARBA00023136"/>
    </source>
</evidence>
<organism evidence="6 7">
    <name type="scientific">Zobellella taiwanensis</name>
    <dbReference type="NCBI Taxonomy" id="347535"/>
    <lineage>
        <taxon>Bacteria</taxon>
        <taxon>Pseudomonadati</taxon>
        <taxon>Pseudomonadota</taxon>
        <taxon>Gammaproteobacteria</taxon>
        <taxon>Aeromonadales</taxon>
        <taxon>Aeromonadaceae</taxon>
        <taxon>Zobellella</taxon>
    </lineage>
</organism>
<proteinExistence type="predicted"/>
<evidence type="ECO:0000313" key="7">
    <source>
        <dbReference type="Proteomes" id="UP000242181"/>
    </source>
</evidence>
<feature type="transmembrane region" description="Helical" evidence="4">
    <location>
        <begin position="334"/>
        <end position="355"/>
    </location>
</feature>
<feature type="transmembrane region" description="Helical" evidence="4">
    <location>
        <begin position="361"/>
        <end position="381"/>
    </location>
</feature>
<dbReference type="Pfam" id="PF06779">
    <property type="entry name" value="MFS_4"/>
    <property type="match status" value="1"/>
</dbReference>
<keyword evidence="2 4" id="KW-1133">Transmembrane helix</keyword>
<gene>
    <name evidence="6" type="ORF">C7I36_01000</name>
</gene>
<feature type="transmembrane region" description="Helical" evidence="4">
    <location>
        <begin position="244"/>
        <end position="263"/>
    </location>
</feature>
<feature type="transmembrane region" description="Helical" evidence="4">
    <location>
        <begin position="105"/>
        <end position="127"/>
    </location>
</feature>
<dbReference type="InterPro" id="IPR020846">
    <property type="entry name" value="MFS_dom"/>
</dbReference>
<dbReference type="InterPro" id="IPR010645">
    <property type="entry name" value="MFS_4"/>
</dbReference>
<sequence>MPAGGRARVLLAGVFSQILCMGVARFAYTPLLPLMQQQTALDEVGGGWLAAINYLGYLCGALVAASLTSLTLKFRLYRAGLLLAVLSTGAMALTEQWWLWALLRFLAGLSTAASMLLAAGLIMNWLLRHRRRGELGIHFAGVGLGIVFAALAAEIMLGLGLDWRDQWGWLALLGLGLGLPAWRWMPAPAPAAGGSHLADNPPGRFFLGMMLAAYFCAGYGYVVSATFIVAIVDQMPGLQGLGHRVFLVMGLAAVPAVMLWDLVARRTGYLGALALAFALQIGGIVLPALSDGLLPALLGAALYGATFIGCVSLVLTMAGRCYPGHPARLMGKLTLAYGIAQIGAPALTGWLATGAGGYRDALWLAGAVMVLGTLLVLVLKYTDDTAARLDRGELPVAGAGAGLKES</sequence>
<evidence type="ECO:0000256" key="4">
    <source>
        <dbReference type="SAM" id="Phobius"/>
    </source>
</evidence>
<dbReference type="Gene3D" id="1.20.1250.20">
    <property type="entry name" value="MFS general substrate transporter like domains"/>
    <property type="match status" value="1"/>
</dbReference>
<feature type="transmembrane region" description="Helical" evidence="4">
    <location>
        <begin position="9"/>
        <end position="28"/>
    </location>
</feature>
<evidence type="ECO:0000313" key="6">
    <source>
        <dbReference type="EMBL" id="PSJ48430.1"/>
    </source>
</evidence>
<feature type="transmembrane region" description="Helical" evidence="4">
    <location>
        <begin position="270"/>
        <end position="289"/>
    </location>
</feature>
<evidence type="ECO:0000256" key="2">
    <source>
        <dbReference type="ARBA" id="ARBA00022989"/>
    </source>
</evidence>